<protein>
    <submittedName>
        <fullName evidence="1">Uncharacterized protein</fullName>
    </submittedName>
</protein>
<proteinExistence type="predicted"/>
<comment type="caution">
    <text evidence="1">The sequence shown here is derived from an EMBL/GenBank/DDBJ whole genome shotgun (WGS) entry which is preliminary data.</text>
</comment>
<accession>A0A8H5B0A6</accession>
<dbReference type="EMBL" id="JAACJJ010000044">
    <property type="protein sequence ID" value="KAF5314286.1"/>
    <property type="molecule type" value="Genomic_DNA"/>
</dbReference>
<gene>
    <name evidence="1" type="ORF">D9619_011984</name>
</gene>
<organism evidence="1 2">
    <name type="scientific">Psilocybe cf. subviscida</name>
    <dbReference type="NCBI Taxonomy" id="2480587"/>
    <lineage>
        <taxon>Eukaryota</taxon>
        <taxon>Fungi</taxon>
        <taxon>Dikarya</taxon>
        <taxon>Basidiomycota</taxon>
        <taxon>Agaricomycotina</taxon>
        <taxon>Agaricomycetes</taxon>
        <taxon>Agaricomycetidae</taxon>
        <taxon>Agaricales</taxon>
        <taxon>Agaricineae</taxon>
        <taxon>Strophariaceae</taxon>
        <taxon>Psilocybe</taxon>
    </lineage>
</organism>
<reference evidence="1 2" key="1">
    <citation type="journal article" date="2020" name="ISME J.">
        <title>Uncovering the hidden diversity of litter-decomposition mechanisms in mushroom-forming fungi.</title>
        <authorList>
            <person name="Floudas D."/>
            <person name="Bentzer J."/>
            <person name="Ahren D."/>
            <person name="Johansson T."/>
            <person name="Persson P."/>
            <person name="Tunlid A."/>
        </authorList>
    </citation>
    <scope>NUCLEOTIDE SEQUENCE [LARGE SCALE GENOMIC DNA]</scope>
    <source>
        <strain evidence="1 2">CBS 101986</strain>
    </source>
</reference>
<keyword evidence="2" id="KW-1185">Reference proteome</keyword>
<dbReference type="Proteomes" id="UP000567179">
    <property type="component" value="Unassembled WGS sequence"/>
</dbReference>
<name>A0A8H5B0A6_9AGAR</name>
<evidence type="ECO:0000313" key="1">
    <source>
        <dbReference type="EMBL" id="KAF5314286.1"/>
    </source>
</evidence>
<dbReference type="AlphaFoldDB" id="A0A8H5B0A6"/>
<sequence>MDTTTIFEVDLPPELYRGIAEALRRPSERPVLRSLSLVNNVWRKESQRILFMDMWDECYNSDKEERGWVNTHIRFLQAICAHPHRLGPYVRSYGQFKLACDSSNPTGHGAIEFNGNQPRSENDKQDSVQLWELTVQALPTLINLKHLVLIPRFLYFPNSLSSSLSQCQFQLQSLTWLSIDTDVAFWGFLATQKSLLHLDLTPHLPTSTLLPAACPSLISIACAPYRASFFAKCSKIIAYKLLNFNFLESSLIHLGPGSAAQVKYLSIEVYAPRTEFSGIVLLEIENWNLETIRSLAHLHELRTLVLCSPHAAPDITHDEKARLSVVAEASKRCPSLERILHNVRSEDPYQRHYSQFAIIRDSPDTGSTPRMISREVHKDVEFGALWWEPYDDA</sequence>
<evidence type="ECO:0000313" key="2">
    <source>
        <dbReference type="Proteomes" id="UP000567179"/>
    </source>
</evidence>